<comment type="caution">
    <text evidence="1">The sequence shown here is derived from an EMBL/GenBank/DDBJ whole genome shotgun (WGS) entry which is preliminary data.</text>
</comment>
<reference evidence="1" key="1">
    <citation type="submission" date="2022-06" db="EMBL/GenBank/DDBJ databases">
        <title>Fusarium solani species complex genomes reveal bases of compartmentalisation and animal pathogenesis.</title>
        <authorList>
            <person name="Tsai I.J."/>
        </authorList>
    </citation>
    <scope>NUCLEOTIDE SEQUENCE</scope>
    <source>
        <strain evidence="1">Fu6.1</strain>
    </source>
</reference>
<accession>A0ACC0R891</accession>
<name>A0ACC0R891_9HYPO</name>
<organism evidence="1 2">
    <name type="scientific">Fusarium keratoplasticum</name>
    <dbReference type="NCBI Taxonomy" id="1328300"/>
    <lineage>
        <taxon>Eukaryota</taxon>
        <taxon>Fungi</taxon>
        <taxon>Dikarya</taxon>
        <taxon>Ascomycota</taxon>
        <taxon>Pezizomycotina</taxon>
        <taxon>Sordariomycetes</taxon>
        <taxon>Hypocreomycetidae</taxon>
        <taxon>Hypocreales</taxon>
        <taxon>Nectriaceae</taxon>
        <taxon>Fusarium</taxon>
        <taxon>Fusarium solani species complex</taxon>
    </lineage>
</organism>
<gene>
    <name evidence="1" type="ORF">NCS57_00240600</name>
</gene>
<evidence type="ECO:0000313" key="2">
    <source>
        <dbReference type="Proteomes" id="UP001065298"/>
    </source>
</evidence>
<proteinExistence type="predicted"/>
<dbReference type="EMBL" id="CM046504">
    <property type="protein sequence ID" value="KAI8679622.1"/>
    <property type="molecule type" value="Genomic_DNA"/>
</dbReference>
<dbReference type="Proteomes" id="UP001065298">
    <property type="component" value="Chromosome 2"/>
</dbReference>
<sequence>MRPSLLLLSSLLGSVWASPTPSPFDDPSLIELGRRAAAAGQPTINATQCYVTLKGDPGFGSFQVGTATGTMWIVWGIPGQAGNKNGDNPVDIVLRAGASVGAVNFVTNGYLNGFPGSYNSPQPSLDYVKVTGTAASFQADVDFSNVPSLQQPQRFTTAMRTTVNGPFGPVTTYPVGSGFLGMKIPEPTAQNTREVNGAFYFTTGIPRYIGTFTGSCFGMVTLPLNLA</sequence>
<evidence type="ECO:0000313" key="1">
    <source>
        <dbReference type="EMBL" id="KAI8679622.1"/>
    </source>
</evidence>
<keyword evidence="2" id="KW-1185">Reference proteome</keyword>
<protein>
    <submittedName>
        <fullName evidence="1">Uncharacterized protein</fullName>
    </submittedName>
</protein>